<organism evidence="3 4">
    <name type="scientific">Penicillium chermesinum</name>
    <dbReference type="NCBI Taxonomy" id="63820"/>
    <lineage>
        <taxon>Eukaryota</taxon>
        <taxon>Fungi</taxon>
        <taxon>Dikarya</taxon>
        <taxon>Ascomycota</taxon>
        <taxon>Pezizomycotina</taxon>
        <taxon>Eurotiomycetes</taxon>
        <taxon>Eurotiomycetidae</taxon>
        <taxon>Eurotiales</taxon>
        <taxon>Aspergillaceae</taxon>
        <taxon>Penicillium</taxon>
    </lineage>
</organism>
<feature type="compositionally biased region" description="Basic and acidic residues" evidence="1">
    <location>
        <begin position="311"/>
        <end position="323"/>
    </location>
</feature>
<dbReference type="SMART" id="SM00293">
    <property type="entry name" value="PWWP"/>
    <property type="match status" value="1"/>
</dbReference>
<feature type="domain" description="PWWP" evidence="2">
    <location>
        <begin position="129"/>
        <end position="201"/>
    </location>
</feature>
<feature type="compositionally biased region" description="Basic and acidic residues" evidence="1">
    <location>
        <begin position="60"/>
        <end position="73"/>
    </location>
</feature>
<feature type="compositionally biased region" description="Basic residues" evidence="1">
    <location>
        <begin position="350"/>
        <end position="360"/>
    </location>
</feature>
<feature type="compositionally biased region" description="Basic and acidic residues" evidence="1">
    <location>
        <begin position="517"/>
        <end position="530"/>
    </location>
</feature>
<dbReference type="CDD" id="cd05840">
    <property type="entry name" value="PWWP_ScIOC4-like"/>
    <property type="match status" value="1"/>
</dbReference>
<evidence type="ECO:0000259" key="2">
    <source>
        <dbReference type="PROSITE" id="PS50812"/>
    </source>
</evidence>
<dbReference type="InterPro" id="IPR026093">
    <property type="entry name" value="MGARP"/>
</dbReference>
<reference evidence="3" key="2">
    <citation type="journal article" date="2023" name="IMA Fungus">
        <title>Comparative genomic study of the Penicillium genus elucidates a diverse pangenome and 15 lateral gene transfer events.</title>
        <authorList>
            <person name="Petersen C."/>
            <person name="Sorensen T."/>
            <person name="Nielsen M.R."/>
            <person name="Sondergaard T.E."/>
            <person name="Sorensen J.L."/>
            <person name="Fitzpatrick D.A."/>
            <person name="Frisvad J.C."/>
            <person name="Nielsen K.L."/>
        </authorList>
    </citation>
    <scope>NUCLEOTIDE SEQUENCE</scope>
    <source>
        <strain evidence="3">IBT 19713</strain>
    </source>
</reference>
<gene>
    <name evidence="3" type="ORF">N7468_005565</name>
</gene>
<dbReference type="PANTHER" id="PTHR22910:SF6">
    <property type="entry name" value="PROTEIN MGARP"/>
    <property type="match status" value="1"/>
</dbReference>
<feature type="compositionally biased region" description="Low complexity" evidence="1">
    <location>
        <begin position="325"/>
        <end position="349"/>
    </location>
</feature>
<dbReference type="PROSITE" id="PS50812">
    <property type="entry name" value="PWWP"/>
    <property type="match status" value="1"/>
</dbReference>
<dbReference type="Pfam" id="PF00855">
    <property type="entry name" value="PWWP"/>
    <property type="match status" value="1"/>
</dbReference>
<evidence type="ECO:0000313" key="4">
    <source>
        <dbReference type="Proteomes" id="UP001150941"/>
    </source>
</evidence>
<dbReference type="GO" id="GO:0005739">
    <property type="term" value="C:mitochondrion"/>
    <property type="evidence" value="ECO:0007669"/>
    <property type="project" value="InterPro"/>
</dbReference>
<comment type="caution">
    <text evidence="3">The sequence shown here is derived from an EMBL/GenBank/DDBJ whole genome shotgun (WGS) entry which is preliminary data.</text>
</comment>
<feature type="region of interest" description="Disordered" evidence="1">
    <location>
        <begin position="256"/>
        <end position="385"/>
    </location>
</feature>
<dbReference type="GeneID" id="83202165"/>
<feature type="region of interest" description="Disordered" evidence="1">
    <location>
        <begin position="479"/>
        <end position="557"/>
    </location>
</feature>
<keyword evidence="4" id="KW-1185">Reference proteome</keyword>
<dbReference type="PANTHER" id="PTHR22910">
    <property type="entry name" value="PROTEIN MGARP"/>
    <property type="match status" value="1"/>
</dbReference>
<proteinExistence type="predicted"/>
<dbReference type="Gene3D" id="2.30.30.140">
    <property type="match status" value="1"/>
</dbReference>
<feature type="compositionally biased region" description="Basic and acidic residues" evidence="1">
    <location>
        <begin position="265"/>
        <end position="276"/>
    </location>
</feature>
<feature type="region of interest" description="Disordered" evidence="1">
    <location>
        <begin position="1"/>
        <end position="122"/>
    </location>
</feature>
<reference evidence="3" key="1">
    <citation type="submission" date="2022-11" db="EMBL/GenBank/DDBJ databases">
        <authorList>
            <person name="Petersen C."/>
        </authorList>
    </citation>
    <scope>NUCLEOTIDE SEQUENCE</scope>
    <source>
        <strain evidence="3">IBT 19713</strain>
    </source>
</reference>
<dbReference type="InterPro" id="IPR000313">
    <property type="entry name" value="PWWP_dom"/>
</dbReference>
<evidence type="ECO:0000313" key="3">
    <source>
        <dbReference type="EMBL" id="KAJ5232609.1"/>
    </source>
</evidence>
<evidence type="ECO:0000256" key="1">
    <source>
        <dbReference type="SAM" id="MobiDB-lite"/>
    </source>
</evidence>
<accession>A0A9W9NZ98</accession>
<feature type="compositionally biased region" description="Basic and acidic residues" evidence="1">
    <location>
        <begin position="370"/>
        <end position="385"/>
    </location>
</feature>
<dbReference type="EMBL" id="JAPQKS010000004">
    <property type="protein sequence ID" value="KAJ5232609.1"/>
    <property type="molecule type" value="Genomic_DNA"/>
</dbReference>
<feature type="compositionally biased region" description="Basic and acidic residues" evidence="1">
    <location>
        <begin position="537"/>
        <end position="550"/>
    </location>
</feature>
<feature type="compositionally biased region" description="Polar residues" evidence="1">
    <location>
        <begin position="25"/>
        <end position="34"/>
    </location>
</feature>
<name>A0A9W9NZ98_9EURO</name>
<protein>
    <recommendedName>
        <fullName evidence="2">PWWP domain-containing protein</fullName>
    </recommendedName>
</protein>
<dbReference type="Proteomes" id="UP001150941">
    <property type="component" value="Unassembled WGS sequence"/>
</dbReference>
<dbReference type="AlphaFoldDB" id="A0A9W9NZ98"/>
<dbReference type="OrthoDB" id="62853at2759"/>
<dbReference type="InterPro" id="IPR035503">
    <property type="entry name" value="IOC4-like_PWWP"/>
</dbReference>
<dbReference type="SUPFAM" id="SSF63748">
    <property type="entry name" value="Tudor/PWWP/MBT"/>
    <property type="match status" value="1"/>
</dbReference>
<dbReference type="RefSeq" id="XP_058330602.1">
    <property type="nucleotide sequence ID" value="XM_058474862.1"/>
</dbReference>
<sequence>MADETPVAAATEQPEPTVAADKESQNVTSSNTESAVAVCPVRHTSADPPPPTENAIAPDAAKDSDAQADKAEAPADATTSTKDGEPAPAGSANGTPSASKNRRRSSGVTDKKLSRKKSQSRITHLDAKPGDYYLARLRSYAPWPAIICDEEMLPQSLLDSRPVTAAQPDGTYRADYADGGKRAHERTYPVMFFGTNEFAWITNTALTKLDPAECKEVSEKNKSKQLIGAYQVASEGHDLAYFKGLLADHQAAVQQENDELEAEEEAKAKAKAEKAASKKTKRKSKGAETDVEMEDADDSKKSKAAPKKRKKDAETDGEADKPAKTPKTATKLKLSTPKPPAEAKSTPASKTKKAPPKKGKAAAAAEEETKETKQPEKKVDPEELKKKKHKEVLFLRHKLQKGFISRDQPPKEDEMATMSTYFDKLEKHADLDVTTIRSTKINKVLKMIVKLNSIPRDEDFNFRDRSMAILSNWKHVLDNDGPGASTDNENGPSPNGAPAAEESAETPKLETEEEKEGENKASAEDTHMPDVDEAETADDKPAREVEKAEETPVEASA</sequence>